<organism evidence="2 3">
    <name type="scientific">Periplaneta americana</name>
    <name type="common">American cockroach</name>
    <name type="synonym">Blatta americana</name>
    <dbReference type="NCBI Taxonomy" id="6978"/>
    <lineage>
        <taxon>Eukaryota</taxon>
        <taxon>Metazoa</taxon>
        <taxon>Ecdysozoa</taxon>
        <taxon>Arthropoda</taxon>
        <taxon>Hexapoda</taxon>
        <taxon>Insecta</taxon>
        <taxon>Pterygota</taxon>
        <taxon>Neoptera</taxon>
        <taxon>Polyneoptera</taxon>
        <taxon>Dictyoptera</taxon>
        <taxon>Blattodea</taxon>
        <taxon>Blattoidea</taxon>
        <taxon>Blattidae</taxon>
        <taxon>Blattinae</taxon>
        <taxon>Periplaneta</taxon>
    </lineage>
</organism>
<proteinExistence type="predicted"/>
<name>A0ABQ8TH96_PERAM</name>
<dbReference type="EMBL" id="JAJSOF020000011">
    <property type="protein sequence ID" value="KAJ4445065.1"/>
    <property type="molecule type" value="Genomic_DNA"/>
</dbReference>
<gene>
    <name evidence="2" type="ORF">ANN_06864</name>
</gene>
<keyword evidence="3" id="KW-1185">Reference proteome</keyword>
<feature type="compositionally biased region" description="Polar residues" evidence="1">
    <location>
        <begin position="54"/>
        <end position="73"/>
    </location>
</feature>
<sequence>MLFPNYGNGIMNDTLQQGSQVQVVEDKTTPAEDRYLRLLATRNHRHTARESQEDFQNATGKRMSDQTIRNRLH</sequence>
<evidence type="ECO:0000313" key="3">
    <source>
        <dbReference type="Proteomes" id="UP001148838"/>
    </source>
</evidence>
<evidence type="ECO:0000256" key="1">
    <source>
        <dbReference type="SAM" id="MobiDB-lite"/>
    </source>
</evidence>
<feature type="region of interest" description="Disordered" evidence="1">
    <location>
        <begin position="43"/>
        <end position="73"/>
    </location>
</feature>
<evidence type="ECO:0000313" key="2">
    <source>
        <dbReference type="EMBL" id="KAJ4445065.1"/>
    </source>
</evidence>
<accession>A0ABQ8TH96</accession>
<protein>
    <submittedName>
        <fullName evidence="2">Uncharacterized protein</fullName>
    </submittedName>
</protein>
<dbReference type="Proteomes" id="UP001148838">
    <property type="component" value="Unassembled WGS sequence"/>
</dbReference>
<reference evidence="2 3" key="1">
    <citation type="journal article" date="2022" name="Allergy">
        <title>Genome assembly and annotation of Periplaneta americana reveal a comprehensive cockroach allergen profile.</title>
        <authorList>
            <person name="Wang L."/>
            <person name="Xiong Q."/>
            <person name="Saelim N."/>
            <person name="Wang L."/>
            <person name="Nong W."/>
            <person name="Wan A.T."/>
            <person name="Shi M."/>
            <person name="Liu X."/>
            <person name="Cao Q."/>
            <person name="Hui J.H.L."/>
            <person name="Sookrung N."/>
            <person name="Leung T.F."/>
            <person name="Tungtrongchitr A."/>
            <person name="Tsui S.K.W."/>
        </authorList>
    </citation>
    <scope>NUCLEOTIDE SEQUENCE [LARGE SCALE GENOMIC DNA]</scope>
    <source>
        <strain evidence="2">PWHHKU_190912</strain>
    </source>
</reference>
<comment type="caution">
    <text evidence="2">The sequence shown here is derived from an EMBL/GenBank/DDBJ whole genome shotgun (WGS) entry which is preliminary data.</text>
</comment>